<feature type="compositionally biased region" description="Low complexity" evidence="1">
    <location>
        <begin position="241"/>
        <end position="255"/>
    </location>
</feature>
<reference evidence="3" key="1">
    <citation type="submission" date="2015-12" db="EMBL/GenBank/DDBJ databases">
        <title>Update maize B73 reference genome by single molecule sequencing technologies.</title>
        <authorList>
            <consortium name="Maize Genome Sequencing Project"/>
            <person name="Ware D."/>
        </authorList>
    </citation>
    <scope>NUCLEOTIDE SEQUENCE [LARGE SCALE GENOMIC DNA]</scope>
    <source>
        <strain evidence="3">cv. B73</strain>
    </source>
</reference>
<feature type="compositionally biased region" description="Basic residues" evidence="1">
    <location>
        <begin position="186"/>
        <end position="196"/>
    </location>
</feature>
<reference evidence="2" key="3">
    <citation type="submission" date="2021-05" db="UniProtKB">
        <authorList>
            <consortium name="EnsemblPlants"/>
        </authorList>
    </citation>
    <scope>IDENTIFICATION</scope>
    <source>
        <strain evidence="2">cv. B73</strain>
    </source>
</reference>
<proteinExistence type="predicted"/>
<feature type="compositionally biased region" description="Basic and acidic residues" evidence="1">
    <location>
        <begin position="133"/>
        <end position="150"/>
    </location>
</feature>
<feature type="region of interest" description="Disordered" evidence="1">
    <location>
        <begin position="20"/>
        <end position="61"/>
    </location>
</feature>
<evidence type="ECO:0000313" key="3">
    <source>
        <dbReference type="Proteomes" id="UP000007305"/>
    </source>
</evidence>
<organism evidence="2 3">
    <name type="scientific">Zea mays</name>
    <name type="common">Maize</name>
    <dbReference type="NCBI Taxonomy" id="4577"/>
    <lineage>
        <taxon>Eukaryota</taxon>
        <taxon>Viridiplantae</taxon>
        <taxon>Streptophyta</taxon>
        <taxon>Embryophyta</taxon>
        <taxon>Tracheophyta</taxon>
        <taxon>Spermatophyta</taxon>
        <taxon>Magnoliopsida</taxon>
        <taxon>Liliopsida</taxon>
        <taxon>Poales</taxon>
        <taxon>Poaceae</taxon>
        <taxon>PACMAD clade</taxon>
        <taxon>Panicoideae</taxon>
        <taxon>Andropogonodae</taxon>
        <taxon>Andropogoneae</taxon>
        <taxon>Tripsacinae</taxon>
        <taxon>Zea</taxon>
    </lineage>
</organism>
<evidence type="ECO:0000313" key="2">
    <source>
        <dbReference type="EnsemblPlants" id="Zm00001eb036720_P002"/>
    </source>
</evidence>
<dbReference type="Gramene" id="Zm00001eb036720_T002">
    <property type="protein sequence ID" value="Zm00001eb036720_P002"/>
    <property type="gene ID" value="Zm00001eb036720"/>
</dbReference>
<feature type="compositionally biased region" description="Basic and acidic residues" evidence="1">
    <location>
        <begin position="170"/>
        <end position="182"/>
    </location>
</feature>
<dbReference type="AlphaFoldDB" id="A0A804LU39"/>
<dbReference type="EnsemblPlants" id="Zm00001eb036720_T002">
    <property type="protein sequence ID" value="Zm00001eb036720_P002"/>
    <property type="gene ID" value="Zm00001eb036720"/>
</dbReference>
<feature type="compositionally biased region" description="Basic residues" evidence="1">
    <location>
        <begin position="323"/>
        <end position="346"/>
    </location>
</feature>
<protein>
    <submittedName>
        <fullName evidence="2">Uncharacterized protein</fullName>
    </submittedName>
</protein>
<feature type="compositionally biased region" description="Basic residues" evidence="1">
    <location>
        <begin position="210"/>
        <end position="225"/>
    </location>
</feature>
<feature type="compositionally biased region" description="Basic residues" evidence="1">
    <location>
        <begin position="157"/>
        <end position="169"/>
    </location>
</feature>
<feature type="compositionally biased region" description="Low complexity" evidence="1">
    <location>
        <begin position="40"/>
        <end position="50"/>
    </location>
</feature>
<feature type="region of interest" description="Disordered" evidence="1">
    <location>
        <begin position="120"/>
        <end position="281"/>
    </location>
</feature>
<feature type="region of interest" description="Disordered" evidence="1">
    <location>
        <begin position="299"/>
        <end position="383"/>
    </location>
</feature>
<name>A0A804LU39_MAIZE</name>
<evidence type="ECO:0000256" key="1">
    <source>
        <dbReference type="SAM" id="MobiDB-lite"/>
    </source>
</evidence>
<sequence length="446" mass="49848">SFLSSSHWLSAIKRFVFRSIHPRPPGIPAARDHRPLRSTPPRLSSQLRRISPPPPLPRRSGQLAGIHCAATARSQQPASHGEATARQRRRAVLGGGGAGGAPGGGLDAVAAPRGGRAVAGLLQGQLPGPGVDRAVRGGEEEERDGGHHPGDAPPRLPRLHGRGLRRRRPDRVQEQRRREGRAGQRVARRRRLRHHQPGQGGRREEVPRRGVLRRHHRARRQRRRLPGGWPLLARRARPSGRARFQGQRRQGEAAGPGHARQGPHAGVPAERLHGGGHGRALRRAHRRLRALQPLHRQALQLRRRADGPVVQPRLRVPAQAGVPHRRRPHHRRQHGPRQPHQVRQRLLRQPPGRAGALHLRPGALRRRGDQAHRRHVRRQPEGLLRCFRRRHAQAGEARGEDGEGRRDQKSLHCLQPLVEASPACSSVCNPDYLKLMLFGVRSRCVY</sequence>
<accession>A0A804LU39</accession>
<gene>
    <name evidence="2" type="primary">LOC100192482</name>
</gene>
<dbReference type="InParanoid" id="A0A804LU39"/>
<keyword evidence="3" id="KW-1185">Reference proteome</keyword>
<feature type="compositionally biased region" description="Low complexity" evidence="1">
    <location>
        <begin position="120"/>
        <end position="132"/>
    </location>
</feature>
<reference evidence="2" key="2">
    <citation type="submission" date="2019-07" db="EMBL/GenBank/DDBJ databases">
        <authorList>
            <person name="Seetharam A."/>
            <person name="Woodhouse M."/>
            <person name="Cannon E."/>
        </authorList>
    </citation>
    <scope>NUCLEOTIDE SEQUENCE [LARGE SCALE GENOMIC DNA]</scope>
    <source>
        <strain evidence="2">cv. B73</strain>
    </source>
</reference>
<dbReference type="Proteomes" id="UP000007305">
    <property type="component" value="Chromosome 1"/>
</dbReference>